<dbReference type="AlphaFoldDB" id="S9R9Q6"/>
<protein>
    <submittedName>
        <fullName evidence="3">Uncharacterized protein</fullName>
    </submittedName>
</protein>
<evidence type="ECO:0000256" key="2">
    <source>
        <dbReference type="SAM" id="SignalP"/>
    </source>
</evidence>
<evidence type="ECO:0000256" key="1">
    <source>
        <dbReference type="SAM" id="Phobius"/>
    </source>
</evidence>
<dbReference type="Pfam" id="PF10333">
    <property type="entry name" value="Pga1"/>
    <property type="match status" value="1"/>
</dbReference>
<dbReference type="OrthoDB" id="3360032at2759"/>
<dbReference type="OMA" id="YQLRASW"/>
<feature type="transmembrane region" description="Helical" evidence="1">
    <location>
        <begin position="149"/>
        <end position="171"/>
    </location>
</feature>
<keyword evidence="1" id="KW-1133">Transmembrane helix</keyword>
<dbReference type="PANTHER" id="PTHR28022:SF1">
    <property type="entry name" value="GPI MANNOSYLTRANSFERASE 2 SUBUNIT PGA1"/>
    <property type="match status" value="1"/>
</dbReference>
<dbReference type="RefSeq" id="XP_013017857.1">
    <property type="nucleotide sequence ID" value="XM_013162403.1"/>
</dbReference>
<dbReference type="Proteomes" id="UP000016088">
    <property type="component" value="Unassembled WGS sequence"/>
</dbReference>
<dbReference type="GO" id="GO:0006506">
    <property type="term" value="P:GPI anchor biosynthetic process"/>
    <property type="evidence" value="ECO:0007669"/>
    <property type="project" value="TreeGrafter"/>
</dbReference>
<dbReference type="EMBL" id="KE503206">
    <property type="protein sequence ID" value="EPX74890.1"/>
    <property type="molecule type" value="Genomic_DNA"/>
</dbReference>
<feature type="chain" id="PRO_5004568547" evidence="2">
    <location>
        <begin position="24"/>
        <end position="177"/>
    </location>
</feature>
<dbReference type="GeneID" id="25033904"/>
<name>S9R9Q6_SCHOY</name>
<sequence>MRFTYSSFLFIALLIHLLGLTMGNTEIINFKATHLYNRSDNCQLTIRDRSQTLLLQPRSVDSKEGISKSATTVALHTCELKENAWYQLRASWPAVYPSEIDLTWNGTHCLVHLYASFYSSNSSLMKNPHPVPVQIDLDPLIAGFLPNSVIPIVFVITALVICSIPFAFLILRKQKQD</sequence>
<keyword evidence="1" id="KW-0472">Membrane</keyword>
<dbReference type="GO" id="GO:0000030">
    <property type="term" value="F:mannosyltransferase activity"/>
    <property type="evidence" value="ECO:0007669"/>
    <property type="project" value="TreeGrafter"/>
</dbReference>
<proteinExistence type="predicted"/>
<organism evidence="3 4">
    <name type="scientific">Schizosaccharomyces octosporus (strain yFS286)</name>
    <name type="common">Fission yeast</name>
    <name type="synonym">Octosporomyces octosporus</name>
    <dbReference type="NCBI Taxonomy" id="483514"/>
    <lineage>
        <taxon>Eukaryota</taxon>
        <taxon>Fungi</taxon>
        <taxon>Dikarya</taxon>
        <taxon>Ascomycota</taxon>
        <taxon>Taphrinomycotina</taxon>
        <taxon>Schizosaccharomycetes</taxon>
        <taxon>Schizosaccharomycetales</taxon>
        <taxon>Schizosaccharomycetaceae</taxon>
        <taxon>Schizosaccharomyces</taxon>
    </lineage>
</organism>
<keyword evidence="2" id="KW-0732">Signal</keyword>
<dbReference type="HOGENOM" id="CLU_1518719_0_0_1"/>
<evidence type="ECO:0000313" key="3">
    <source>
        <dbReference type="EMBL" id="EPX74890.1"/>
    </source>
</evidence>
<dbReference type="InterPro" id="IPR019433">
    <property type="entry name" value="GPI_ManTrfase_II_coact_Pga1"/>
</dbReference>
<gene>
    <name evidence="3" type="ORF">SOCG_05279</name>
</gene>
<accession>S9R9Q6</accession>
<dbReference type="VEuPathDB" id="FungiDB:SOCG_05279"/>
<evidence type="ECO:0000313" key="4">
    <source>
        <dbReference type="Proteomes" id="UP000016088"/>
    </source>
</evidence>
<dbReference type="GO" id="GO:0031501">
    <property type="term" value="C:mannosyltransferase complex"/>
    <property type="evidence" value="ECO:0007669"/>
    <property type="project" value="TreeGrafter"/>
</dbReference>
<feature type="signal peptide" evidence="2">
    <location>
        <begin position="1"/>
        <end position="23"/>
    </location>
</feature>
<reference evidence="3 4" key="1">
    <citation type="journal article" date="2011" name="Science">
        <title>Comparative functional genomics of the fission yeasts.</title>
        <authorList>
            <person name="Rhind N."/>
            <person name="Chen Z."/>
            <person name="Yassour M."/>
            <person name="Thompson D.A."/>
            <person name="Haas B.J."/>
            <person name="Habib N."/>
            <person name="Wapinski I."/>
            <person name="Roy S."/>
            <person name="Lin M.F."/>
            <person name="Heiman D.I."/>
            <person name="Young S.K."/>
            <person name="Furuya K."/>
            <person name="Guo Y."/>
            <person name="Pidoux A."/>
            <person name="Chen H.M."/>
            <person name="Robbertse B."/>
            <person name="Goldberg J.M."/>
            <person name="Aoki K."/>
            <person name="Bayne E.H."/>
            <person name="Berlin A.M."/>
            <person name="Desjardins C.A."/>
            <person name="Dobbs E."/>
            <person name="Dukaj L."/>
            <person name="Fan L."/>
            <person name="FitzGerald M.G."/>
            <person name="French C."/>
            <person name="Gujja S."/>
            <person name="Hansen K."/>
            <person name="Keifenheim D."/>
            <person name="Levin J.Z."/>
            <person name="Mosher R.A."/>
            <person name="Mueller C.A."/>
            <person name="Pfiffner J."/>
            <person name="Priest M."/>
            <person name="Russ C."/>
            <person name="Smialowska A."/>
            <person name="Swoboda P."/>
            <person name="Sykes S.M."/>
            <person name="Vaughn M."/>
            <person name="Vengrova S."/>
            <person name="Yoder R."/>
            <person name="Zeng Q."/>
            <person name="Allshire R."/>
            <person name="Baulcombe D."/>
            <person name="Birren B.W."/>
            <person name="Brown W."/>
            <person name="Ekwall K."/>
            <person name="Kellis M."/>
            <person name="Leatherwood J."/>
            <person name="Levin H."/>
            <person name="Margalit H."/>
            <person name="Martienssen R."/>
            <person name="Nieduszynski C.A."/>
            <person name="Spatafora J.W."/>
            <person name="Friedman N."/>
            <person name="Dalgaard J.Z."/>
            <person name="Baumann P."/>
            <person name="Niki H."/>
            <person name="Regev A."/>
            <person name="Nusbaum C."/>
        </authorList>
    </citation>
    <scope>NUCLEOTIDE SEQUENCE [LARGE SCALE GENOMIC DNA]</scope>
    <source>
        <strain evidence="4">yFS286</strain>
    </source>
</reference>
<dbReference type="GO" id="GO:0005789">
    <property type="term" value="C:endoplasmic reticulum membrane"/>
    <property type="evidence" value="ECO:0007669"/>
    <property type="project" value="TreeGrafter"/>
</dbReference>
<dbReference type="PANTHER" id="PTHR28022">
    <property type="entry name" value="GPI MANNOSYLTRANSFERASE 2 SUBUNIT PGA1"/>
    <property type="match status" value="1"/>
</dbReference>
<keyword evidence="4" id="KW-1185">Reference proteome</keyword>
<keyword evidence="1" id="KW-0812">Transmembrane</keyword>